<proteinExistence type="predicted"/>
<dbReference type="EMBL" id="SRLO01000329">
    <property type="protein sequence ID" value="TNN60746.1"/>
    <property type="molecule type" value="Genomic_DNA"/>
</dbReference>
<protein>
    <submittedName>
        <fullName evidence="2">Uncharacterized protein</fullName>
    </submittedName>
</protein>
<evidence type="ECO:0000313" key="2">
    <source>
        <dbReference type="EMBL" id="TNN60746.1"/>
    </source>
</evidence>
<reference evidence="2 3" key="1">
    <citation type="submission" date="2019-03" db="EMBL/GenBank/DDBJ databases">
        <title>First draft genome of Liparis tanakae, snailfish: a comprehensive survey of snailfish specific genes.</title>
        <authorList>
            <person name="Kim W."/>
            <person name="Song I."/>
            <person name="Jeong J.-H."/>
            <person name="Kim D."/>
            <person name="Kim S."/>
            <person name="Ryu S."/>
            <person name="Song J.Y."/>
            <person name="Lee S.K."/>
        </authorList>
    </citation>
    <scope>NUCLEOTIDE SEQUENCE [LARGE SCALE GENOMIC DNA]</scope>
    <source>
        <tissue evidence="2">Muscle</tissue>
    </source>
</reference>
<organism evidence="2 3">
    <name type="scientific">Liparis tanakae</name>
    <name type="common">Tanaka's snailfish</name>
    <dbReference type="NCBI Taxonomy" id="230148"/>
    <lineage>
        <taxon>Eukaryota</taxon>
        <taxon>Metazoa</taxon>
        <taxon>Chordata</taxon>
        <taxon>Craniata</taxon>
        <taxon>Vertebrata</taxon>
        <taxon>Euteleostomi</taxon>
        <taxon>Actinopterygii</taxon>
        <taxon>Neopterygii</taxon>
        <taxon>Teleostei</taxon>
        <taxon>Neoteleostei</taxon>
        <taxon>Acanthomorphata</taxon>
        <taxon>Eupercaria</taxon>
        <taxon>Perciformes</taxon>
        <taxon>Cottioidei</taxon>
        <taxon>Cottales</taxon>
        <taxon>Liparidae</taxon>
        <taxon>Liparis</taxon>
    </lineage>
</organism>
<name>A0A4Z2H4P3_9TELE</name>
<evidence type="ECO:0000256" key="1">
    <source>
        <dbReference type="SAM" id="MobiDB-lite"/>
    </source>
</evidence>
<feature type="compositionally biased region" description="Basic residues" evidence="1">
    <location>
        <begin position="35"/>
        <end position="45"/>
    </location>
</feature>
<feature type="region of interest" description="Disordered" evidence="1">
    <location>
        <begin position="35"/>
        <end position="63"/>
    </location>
</feature>
<comment type="caution">
    <text evidence="2">The sequence shown here is derived from an EMBL/GenBank/DDBJ whole genome shotgun (WGS) entry which is preliminary data.</text>
</comment>
<feature type="region of interest" description="Disordered" evidence="1">
    <location>
        <begin position="221"/>
        <end position="257"/>
    </location>
</feature>
<dbReference type="AlphaFoldDB" id="A0A4Z2H4P3"/>
<gene>
    <name evidence="2" type="ORF">EYF80_029090</name>
</gene>
<keyword evidence="3" id="KW-1185">Reference proteome</keyword>
<dbReference type="Proteomes" id="UP000314294">
    <property type="component" value="Unassembled WGS sequence"/>
</dbReference>
<sequence>MTQPGTDFLLNPTRFLNLQLDRMLAGNCSLICRRRRQQQKKKHPKLRELIREPTDPNNLNSNKTTDSIFNMLKEGIEGIPRSPSTVPADEDPGELHDDAVPRLGDGAVEGDVVHGRLEGREAPVETLKTRLCAPHVELDLVVAAQQGALQRAVGQVVGEEQLVENHVRPNGGNSRGTGALLSVHLSPGLIGVSVVSYPVDDVDEAVDGGQVVCEDGGVSNAEHLTHNRTTGNSGEEMVGSRPPTIRSRSSKEKSPGRMWALRDQRQTNDTSSRLKFLIASLDGTKTVKFPFRSSERWLYL</sequence>
<evidence type="ECO:0000313" key="3">
    <source>
        <dbReference type="Proteomes" id="UP000314294"/>
    </source>
</evidence>
<accession>A0A4Z2H4P3</accession>